<evidence type="ECO:0000313" key="1">
    <source>
        <dbReference type="EMBL" id="RMX49036.1"/>
    </source>
</evidence>
<protein>
    <submittedName>
        <fullName evidence="1">Uncharacterized protein</fullName>
    </submittedName>
</protein>
<proteinExistence type="predicted"/>
<keyword evidence="2" id="KW-1185">Reference proteome</keyword>
<organism evidence="1 2">
    <name type="scientific">Pocillopora damicornis</name>
    <name type="common">Cauliflower coral</name>
    <name type="synonym">Millepora damicornis</name>
    <dbReference type="NCBI Taxonomy" id="46731"/>
    <lineage>
        <taxon>Eukaryota</taxon>
        <taxon>Metazoa</taxon>
        <taxon>Cnidaria</taxon>
        <taxon>Anthozoa</taxon>
        <taxon>Hexacorallia</taxon>
        <taxon>Scleractinia</taxon>
        <taxon>Astrocoeniina</taxon>
        <taxon>Pocilloporidae</taxon>
        <taxon>Pocillopora</taxon>
    </lineage>
</organism>
<dbReference type="AlphaFoldDB" id="A0A3M6U622"/>
<name>A0A3M6U622_POCDA</name>
<dbReference type="EMBL" id="RCHS01002189">
    <property type="protein sequence ID" value="RMX49036.1"/>
    <property type="molecule type" value="Genomic_DNA"/>
</dbReference>
<evidence type="ECO:0000313" key="2">
    <source>
        <dbReference type="Proteomes" id="UP000275408"/>
    </source>
</evidence>
<sequence>MKRVSFFHLRKCKLSPLERERILKIKAQMEVEIHALEEQIYREKLAQIARGNRPQMLTDGLSWTGINKPNANLQREGYDSQLESERQMLDALQFAWFQRENPLENSIVGSLPNLRDIWHFEKVRNPGAEQKHFYRER</sequence>
<gene>
    <name evidence="1" type="ORF">pdam_00018107</name>
</gene>
<dbReference type="Proteomes" id="UP000275408">
    <property type="component" value="Unassembled WGS sequence"/>
</dbReference>
<comment type="caution">
    <text evidence="1">The sequence shown here is derived from an EMBL/GenBank/DDBJ whole genome shotgun (WGS) entry which is preliminary data.</text>
</comment>
<reference evidence="1 2" key="1">
    <citation type="journal article" date="2018" name="Sci. Rep.">
        <title>Comparative analysis of the Pocillopora damicornis genome highlights role of immune system in coral evolution.</title>
        <authorList>
            <person name="Cunning R."/>
            <person name="Bay R.A."/>
            <person name="Gillette P."/>
            <person name="Baker A.C."/>
            <person name="Traylor-Knowles N."/>
        </authorList>
    </citation>
    <scope>NUCLEOTIDE SEQUENCE [LARGE SCALE GENOMIC DNA]</scope>
    <source>
        <strain evidence="1">RSMAS</strain>
        <tissue evidence="1">Whole animal</tissue>
    </source>
</reference>
<accession>A0A3M6U622</accession>
<dbReference type="OrthoDB" id="10360853at2759"/>